<dbReference type="Pfam" id="PF09420">
    <property type="entry name" value="Nop16"/>
    <property type="match status" value="1"/>
</dbReference>
<keyword evidence="6" id="KW-0539">Nucleus</keyword>
<evidence type="ECO:0000256" key="7">
    <source>
        <dbReference type="ARBA" id="ARBA00023274"/>
    </source>
</evidence>
<comment type="subunit">
    <text evidence="4">Component of the pre-66S ribosomal particle.</text>
</comment>
<dbReference type="OrthoDB" id="285729at2759"/>
<dbReference type="GeneID" id="25786769"/>
<organism evidence="9 10">
    <name type="scientific">Hypocrea virens (strain Gv29-8 / FGSC 10586)</name>
    <name type="common">Gliocladium virens</name>
    <name type="synonym">Trichoderma virens</name>
    <dbReference type="NCBI Taxonomy" id="413071"/>
    <lineage>
        <taxon>Eukaryota</taxon>
        <taxon>Fungi</taxon>
        <taxon>Dikarya</taxon>
        <taxon>Ascomycota</taxon>
        <taxon>Pezizomycotina</taxon>
        <taxon>Sordariomycetes</taxon>
        <taxon>Hypocreomycetidae</taxon>
        <taxon>Hypocreales</taxon>
        <taxon>Hypocreaceae</taxon>
        <taxon>Trichoderma</taxon>
    </lineage>
</organism>
<sequence length="221" mass="24496">MGRELQKKKRRSGRPAVRQSNTTKKILNPRGNSVIAKNWDKKETLAQNYRRLGLLARLKTPTGGTEKKLNSASADAVVATSKSDPFAITVTEKALLSEAKVERDAQGNIVRILGRKANPLNDPLNEIESSGEEDNGDDHEEWGGINDDGVGTTDVVKSLIEEAKNPAPPKVRYLSERETEWLERLVAKYGDDTRAMARDPKLNPMQQTAADIAKRLKKLRA</sequence>
<dbReference type="RefSeq" id="XP_013960323.1">
    <property type="nucleotide sequence ID" value="XM_014104848.1"/>
</dbReference>
<evidence type="ECO:0000256" key="2">
    <source>
        <dbReference type="ARBA" id="ARBA00004604"/>
    </source>
</evidence>
<evidence type="ECO:0000313" key="10">
    <source>
        <dbReference type="Proteomes" id="UP000007115"/>
    </source>
</evidence>
<reference evidence="9 10" key="1">
    <citation type="journal article" date="2011" name="Genome Biol.">
        <title>Comparative genome sequence analysis underscores mycoparasitism as the ancestral life style of Trichoderma.</title>
        <authorList>
            <person name="Kubicek C.P."/>
            <person name="Herrera-Estrella A."/>
            <person name="Seidl-Seiboth V."/>
            <person name="Martinez D.A."/>
            <person name="Druzhinina I.S."/>
            <person name="Thon M."/>
            <person name="Zeilinger S."/>
            <person name="Casas-Flores S."/>
            <person name="Horwitz B.A."/>
            <person name="Mukherjee P.K."/>
            <person name="Mukherjee M."/>
            <person name="Kredics L."/>
            <person name="Alcaraz L.D."/>
            <person name="Aerts A."/>
            <person name="Antal Z."/>
            <person name="Atanasova L."/>
            <person name="Cervantes-Badillo M.G."/>
            <person name="Challacombe J."/>
            <person name="Chertkov O."/>
            <person name="McCluskey K."/>
            <person name="Coulpier F."/>
            <person name="Deshpande N."/>
            <person name="von Doehren H."/>
            <person name="Ebbole D.J."/>
            <person name="Esquivel-Naranjo E.U."/>
            <person name="Fekete E."/>
            <person name="Flipphi M."/>
            <person name="Glaser F."/>
            <person name="Gomez-Rodriguez E.Y."/>
            <person name="Gruber S."/>
            <person name="Han C."/>
            <person name="Henrissat B."/>
            <person name="Hermosa R."/>
            <person name="Hernandez-Onate M."/>
            <person name="Karaffa L."/>
            <person name="Kosti I."/>
            <person name="Le Crom S."/>
            <person name="Lindquist E."/>
            <person name="Lucas S."/>
            <person name="Luebeck M."/>
            <person name="Luebeck P.S."/>
            <person name="Margeot A."/>
            <person name="Metz B."/>
            <person name="Misra M."/>
            <person name="Nevalainen H."/>
            <person name="Omann M."/>
            <person name="Packer N."/>
            <person name="Perrone G."/>
            <person name="Uresti-Rivera E.E."/>
            <person name="Salamov A."/>
            <person name="Schmoll M."/>
            <person name="Seiboth B."/>
            <person name="Shapiro H."/>
            <person name="Sukno S."/>
            <person name="Tamayo-Ramos J.A."/>
            <person name="Tisch D."/>
            <person name="Wiest A."/>
            <person name="Wilkinson H.H."/>
            <person name="Zhang M."/>
            <person name="Coutinho P.M."/>
            <person name="Kenerley C.M."/>
            <person name="Monte E."/>
            <person name="Baker S.E."/>
            <person name="Grigoriev I.V."/>
        </authorList>
    </citation>
    <scope>NUCLEOTIDE SEQUENCE [LARGE SCALE GENOMIC DNA]</scope>
    <source>
        <strain evidence="10">Gv29-8 / FGSC 10586</strain>
    </source>
</reference>
<feature type="compositionally biased region" description="Acidic residues" evidence="8">
    <location>
        <begin position="129"/>
        <end position="140"/>
    </location>
</feature>
<dbReference type="AlphaFoldDB" id="G9MHC1"/>
<dbReference type="EMBL" id="ABDF02000002">
    <property type="protein sequence ID" value="EHK26109.1"/>
    <property type="molecule type" value="Genomic_DNA"/>
</dbReference>
<comment type="similarity">
    <text evidence="3">Belongs to the NOP16 family.</text>
</comment>
<dbReference type="OMA" id="MQQTEAD"/>
<keyword evidence="10" id="KW-1185">Reference proteome</keyword>
<feature type="region of interest" description="Disordered" evidence="8">
    <location>
        <begin position="120"/>
        <end position="149"/>
    </location>
</feature>
<gene>
    <name evidence="9" type="ORF">TRIVIDRAFT_111031</name>
</gene>
<comment type="function">
    <text evidence="1">Involved in the biogenesis of the 60S ribosomal subunit.</text>
</comment>
<dbReference type="GO" id="GO:1990904">
    <property type="term" value="C:ribonucleoprotein complex"/>
    <property type="evidence" value="ECO:0007669"/>
    <property type="project" value="UniProtKB-KW"/>
</dbReference>
<dbReference type="InParanoid" id="G9MHC1"/>
<comment type="caution">
    <text evidence="9">The sequence shown here is derived from an EMBL/GenBank/DDBJ whole genome shotgun (WGS) entry which is preliminary data.</text>
</comment>
<dbReference type="GO" id="GO:0005730">
    <property type="term" value="C:nucleolus"/>
    <property type="evidence" value="ECO:0007669"/>
    <property type="project" value="UniProtKB-SubCell"/>
</dbReference>
<evidence type="ECO:0000313" key="9">
    <source>
        <dbReference type="EMBL" id="EHK26109.1"/>
    </source>
</evidence>
<dbReference type="Proteomes" id="UP000007115">
    <property type="component" value="Unassembled WGS sequence"/>
</dbReference>
<evidence type="ECO:0000256" key="4">
    <source>
        <dbReference type="ARBA" id="ARBA00011187"/>
    </source>
</evidence>
<proteinExistence type="inferred from homology"/>
<protein>
    <recommendedName>
        <fullName evidence="5">Nucleolar protein 16</fullName>
    </recommendedName>
</protein>
<evidence type="ECO:0000256" key="5">
    <source>
        <dbReference type="ARBA" id="ARBA00015522"/>
    </source>
</evidence>
<dbReference type="InterPro" id="IPR019002">
    <property type="entry name" value="Ribosome_biogenesis_Nop16"/>
</dbReference>
<keyword evidence="7" id="KW-0687">Ribonucleoprotein</keyword>
<feature type="region of interest" description="Disordered" evidence="8">
    <location>
        <begin position="1"/>
        <end position="34"/>
    </location>
</feature>
<comment type="subcellular location">
    <subcellularLocation>
        <location evidence="2">Nucleus</location>
        <location evidence="2">Nucleolus</location>
    </subcellularLocation>
</comment>
<evidence type="ECO:0000256" key="1">
    <source>
        <dbReference type="ARBA" id="ARBA00002889"/>
    </source>
</evidence>
<dbReference type="STRING" id="413071.G9MHC1"/>
<dbReference type="VEuPathDB" id="FungiDB:TRIVIDRAFT_111031"/>
<evidence type="ECO:0000256" key="8">
    <source>
        <dbReference type="SAM" id="MobiDB-lite"/>
    </source>
</evidence>
<dbReference type="PANTHER" id="PTHR13243:SF1">
    <property type="entry name" value="NUCLEOLAR PROTEIN 16"/>
    <property type="match status" value="1"/>
</dbReference>
<accession>G9MHC1</accession>
<dbReference type="eggNOG" id="KOG4771">
    <property type="taxonomic scope" value="Eukaryota"/>
</dbReference>
<evidence type="ECO:0000256" key="3">
    <source>
        <dbReference type="ARBA" id="ARBA00008479"/>
    </source>
</evidence>
<dbReference type="HOGENOM" id="CLU_078857_0_0_1"/>
<name>G9MHC1_HYPVG</name>
<evidence type="ECO:0000256" key="6">
    <source>
        <dbReference type="ARBA" id="ARBA00023242"/>
    </source>
</evidence>
<dbReference type="PANTHER" id="PTHR13243">
    <property type="entry name" value="HSPC111 PROTEIN-RELATED"/>
    <property type="match status" value="1"/>
</dbReference>
<dbReference type="FunCoup" id="G9MHC1">
    <property type="interactions" value="255"/>
</dbReference>
<feature type="compositionally biased region" description="Basic residues" evidence="8">
    <location>
        <begin position="1"/>
        <end position="13"/>
    </location>
</feature>
<dbReference type="GO" id="GO:0042273">
    <property type="term" value="P:ribosomal large subunit biogenesis"/>
    <property type="evidence" value="ECO:0007669"/>
    <property type="project" value="TreeGrafter"/>
</dbReference>